<dbReference type="EMBL" id="CP043028">
    <property type="protein sequence ID" value="QFJ55776.1"/>
    <property type="molecule type" value="Genomic_DNA"/>
</dbReference>
<comment type="similarity">
    <text evidence="2">Belongs to the binding-protein-dependent transport system permease family. CysTW subfamily.</text>
</comment>
<dbReference type="Pfam" id="PF00528">
    <property type="entry name" value="BPD_transp_1"/>
    <property type="match status" value="1"/>
</dbReference>
<evidence type="ECO:0000256" key="2">
    <source>
        <dbReference type="ARBA" id="ARBA00007069"/>
    </source>
</evidence>
<dbReference type="Gene3D" id="1.10.3720.10">
    <property type="entry name" value="MetI-like"/>
    <property type="match status" value="1"/>
</dbReference>
<dbReference type="OrthoDB" id="9782004at2"/>
<dbReference type="InterPro" id="IPR000515">
    <property type="entry name" value="MetI-like"/>
</dbReference>
<feature type="transmembrane region" description="Helical" evidence="8">
    <location>
        <begin position="68"/>
        <end position="89"/>
    </location>
</feature>
<reference evidence="11" key="1">
    <citation type="submission" date="2019-08" db="EMBL/GenBank/DDBJ databases">
        <title>Complete Genome Sequence of the Polysaccharide-Degrading Rumen Bacterium Pseudobutyrivibrio xylanivorans MA3014.</title>
        <authorList>
            <person name="Palevich N."/>
            <person name="Maclean P.H."/>
            <person name="Kelly W.J."/>
            <person name="Leahy S.C."/>
            <person name="Rakonjac J."/>
            <person name="Attwood G.T."/>
        </authorList>
    </citation>
    <scope>NUCLEOTIDE SEQUENCE [LARGE SCALE GENOMIC DNA]</scope>
    <source>
        <strain evidence="11">MA3014</strain>
    </source>
</reference>
<evidence type="ECO:0000256" key="8">
    <source>
        <dbReference type="RuleBase" id="RU363032"/>
    </source>
</evidence>
<dbReference type="InterPro" id="IPR035906">
    <property type="entry name" value="MetI-like_sf"/>
</dbReference>
<protein>
    <submittedName>
        <fullName evidence="10">ABC transporter permease</fullName>
    </submittedName>
</protein>
<keyword evidence="4" id="KW-1003">Cell membrane</keyword>
<evidence type="ECO:0000256" key="7">
    <source>
        <dbReference type="ARBA" id="ARBA00023136"/>
    </source>
</evidence>
<evidence type="ECO:0000313" key="11">
    <source>
        <dbReference type="Proteomes" id="UP000327030"/>
    </source>
</evidence>
<keyword evidence="5 8" id="KW-0812">Transmembrane</keyword>
<proteinExistence type="inferred from homology"/>
<dbReference type="InterPro" id="IPR051789">
    <property type="entry name" value="Bact_Polyamine_Transport"/>
</dbReference>
<dbReference type="KEGG" id="pxv:FXF36_13245"/>
<dbReference type="PROSITE" id="PS50928">
    <property type="entry name" value="ABC_TM1"/>
    <property type="match status" value="1"/>
</dbReference>
<feature type="transmembrane region" description="Helical" evidence="8">
    <location>
        <begin position="96"/>
        <end position="121"/>
    </location>
</feature>
<feature type="transmembrane region" description="Helical" evidence="8">
    <location>
        <begin position="231"/>
        <end position="251"/>
    </location>
</feature>
<evidence type="ECO:0000313" key="10">
    <source>
        <dbReference type="EMBL" id="QFJ55776.1"/>
    </source>
</evidence>
<feature type="transmembrane region" description="Helical" evidence="8">
    <location>
        <begin position="133"/>
        <end position="152"/>
    </location>
</feature>
<sequence length="265" mass="29278">MTKIKKGTSYFYLGLVFLFLYAPILVLIVLSFNDSMSRTVWGGFTFKWYLNLTSNDNIMNALGTTIRITLASSILATVLGTSAAIGIHYMKKRHAAIMLGATNIPLLNADIVTGISLMLLFTRFTPLGEFSVVLAHIAFSVPYVIFNVLPRLQSLSEACFEAAMDLGATPTYAFFKVVWPEIFPGVLSGFLMALTMSLDDFTITYFTKGAGVNTLSTMLYTQLRKGIQPELYALSTILFLLAFVLLLVINFKGKGRDNRKEAVAK</sequence>
<evidence type="ECO:0000259" key="9">
    <source>
        <dbReference type="PROSITE" id="PS50928"/>
    </source>
</evidence>
<dbReference type="Proteomes" id="UP000327030">
    <property type="component" value="Chromosome 1"/>
</dbReference>
<keyword evidence="6 8" id="KW-1133">Transmembrane helix</keyword>
<evidence type="ECO:0000256" key="6">
    <source>
        <dbReference type="ARBA" id="ARBA00022989"/>
    </source>
</evidence>
<dbReference type="CDD" id="cd06261">
    <property type="entry name" value="TM_PBP2"/>
    <property type="match status" value="1"/>
</dbReference>
<keyword evidence="3 8" id="KW-0813">Transport</keyword>
<evidence type="ECO:0000256" key="3">
    <source>
        <dbReference type="ARBA" id="ARBA00022448"/>
    </source>
</evidence>
<dbReference type="GO" id="GO:0055085">
    <property type="term" value="P:transmembrane transport"/>
    <property type="evidence" value="ECO:0007669"/>
    <property type="project" value="InterPro"/>
</dbReference>
<dbReference type="SUPFAM" id="SSF161098">
    <property type="entry name" value="MetI-like"/>
    <property type="match status" value="1"/>
</dbReference>
<keyword evidence="7 8" id="KW-0472">Membrane</keyword>
<feature type="domain" description="ABC transmembrane type-1" evidence="9">
    <location>
        <begin position="62"/>
        <end position="249"/>
    </location>
</feature>
<evidence type="ECO:0000256" key="1">
    <source>
        <dbReference type="ARBA" id="ARBA00004651"/>
    </source>
</evidence>
<feature type="transmembrane region" description="Helical" evidence="8">
    <location>
        <begin position="173"/>
        <end position="194"/>
    </location>
</feature>
<gene>
    <name evidence="10" type="ORF">FXF36_13245</name>
</gene>
<dbReference type="RefSeq" id="WP_151624856.1">
    <property type="nucleotide sequence ID" value="NZ_CP043028.1"/>
</dbReference>
<evidence type="ECO:0000256" key="5">
    <source>
        <dbReference type="ARBA" id="ARBA00022692"/>
    </source>
</evidence>
<comment type="subcellular location">
    <subcellularLocation>
        <location evidence="1 8">Cell membrane</location>
        <topology evidence="1 8">Multi-pass membrane protein</topology>
    </subcellularLocation>
</comment>
<dbReference type="PANTHER" id="PTHR43848">
    <property type="entry name" value="PUTRESCINE TRANSPORT SYSTEM PERMEASE PROTEIN POTI"/>
    <property type="match status" value="1"/>
</dbReference>
<dbReference type="GO" id="GO:0005886">
    <property type="term" value="C:plasma membrane"/>
    <property type="evidence" value="ECO:0007669"/>
    <property type="project" value="UniProtKB-SubCell"/>
</dbReference>
<evidence type="ECO:0000256" key="4">
    <source>
        <dbReference type="ARBA" id="ARBA00022475"/>
    </source>
</evidence>
<name>A0A5P6VT37_PSEXY</name>
<feature type="transmembrane region" description="Helical" evidence="8">
    <location>
        <begin position="12"/>
        <end position="32"/>
    </location>
</feature>
<accession>A0A5P6VT37</accession>
<organism evidence="10 11">
    <name type="scientific">Pseudobutyrivibrio xylanivorans</name>
    <dbReference type="NCBI Taxonomy" id="185007"/>
    <lineage>
        <taxon>Bacteria</taxon>
        <taxon>Bacillati</taxon>
        <taxon>Bacillota</taxon>
        <taxon>Clostridia</taxon>
        <taxon>Lachnospirales</taxon>
        <taxon>Lachnospiraceae</taxon>
        <taxon>Pseudobutyrivibrio</taxon>
    </lineage>
</organism>
<dbReference type="PANTHER" id="PTHR43848:SF2">
    <property type="entry name" value="PUTRESCINE TRANSPORT SYSTEM PERMEASE PROTEIN POTI"/>
    <property type="match status" value="1"/>
</dbReference>
<dbReference type="AlphaFoldDB" id="A0A5P6VT37"/>